<keyword evidence="3" id="KW-1185">Reference proteome</keyword>
<dbReference type="PANTHER" id="PTHR41244">
    <property type="entry name" value="RHAMNAN SYNTHESIS F"/>
    <property type="match status" value="1"/>
</dbReference>
<dbReference type="InterPro" id="IPR002201">
    <property type="entry name" value="Glyco_trans_9"/>
</dbReference>
<gene>
    <name evidence="2" type="ORF">FHX59_006871</name>
</gene>
<name>A0ABR6FY91_9BURK</name>
<dbReference type="Gene3D" id="3.40.50.2000">
    <property type="entry name" value="Glycogen Phosphorylase B"/>
    <property type="match status" value="2"/>
</dbReference>
<feature type="region of interest" description="Disordered" evidence="1">
    <location>
        <begin position="864"/>
        <end position="927"/>
    </location>
</feature>
<evidence type="ECO:0000256" key="1">
    <source>
        <dbReference type="SAM" id="MobiDB-lite"/>
    </source>
</evidence>
<dbReference type="SUPFAM" id="SSF53756">
    <property type="entry name" value="UDP-Glycosyltransferase/glycogen phosphorylase"/>
    <property type="match status" value="1"/>
</dbReference>
<dbReference type="Pfam" id="PF01075">
    <property type="entry name" value="Glyco_transf_9"/>
    <property type="match status" value="1"/>
</dbReference>
<proteinExistence type="predicted"/>
<dbReference type="CDD" id="cd03789">
    <property type="entry name" value="GT9_LPS_heptosyltransferase"/>
    <property type="match status" value="1"/>
</dbReference>
<reference evidence="2 3" key="1">
    <citation type="submission" date="2020-08" db="EMBL/GenBank/DDBJ databases">
        <title>Genomic Encyclopedia of Type Strains, Phase IV (KMG-V): Genome sequencing to study the core and pangenomes of soil and plant-associated prokaryotes.</title>
        <authorList>
            <person name="Whitman W."/>
        </authorList>
    </citation>
    <scope>NUCLEOTIDE SEQUENCE [LARGE SCALE GENOMIC DNA]</scope>
    <source>
        <strain evidence="2 3">SRMrh-85</strain>
    </source>
</reference>
<dbReference type="RefSeq" id="WP_110389006.1">
    <property type="nucleotide sequence ID" value="NZ_JACHVZ010000027.1"/>
</dbReference>
<sequence length="927" mass="105442">MRIVIGLVEHIGDIVACEPVARYLKMKYPDSTVAWVVNKVYRELIDSNPYVDETVAVDCLTDWIKISRHGGYDKVVDLHVNYRICSHCRVPLIKEQGNPFINAYEWLDYGALLEAFTMGAGLPKLSAPPRLYIDDANRRAVDSLELPEQYCVIHRESNNVDKDWTSENWQALARWIATELKLPIVEIGVSKEGEPSPLAALAIDLRSRTSILATAEIIRRARFFIGVDSGPSHLANAVCTPGVVLLGRMGAFRQYTPYTGLYGSDAPEVKLARNLLGPARELPVQDVIEATHYVANILNGRGEGTVSSPAPKALPKAIAFDDTDIALLRQSSLYDPAWYLLHHPDVEMSKMDPAEHYLTIGGALGYRPGPDFDAKQYLKRNGDVAASGMNPVLHYIRFGELEGRAGAVQTQPAGRQHDLKLEGSGRSLYADPPRLSDALEQPSIALSSREAQVPDAELPRTFAFYLPQFHPIPENNWAHGPGFTEWNNVIKAKPLFKGHYQPKIPGELGYYDLRSFDVMRQQVELATEYGISGLCFYYYYFHGKKLLYKPIENYINSDLKMPFFFLWANENWSKRWDGGDNEVIIAQQHSKEDDVAFIRELMPVFEDDRYTKVNGRPVLCIYKAHLFPDILSTTEIWRDEMVRRGFPGIYLVMVDDWTPEPPQPRQLGFDASYEIPSNVVPSDVLSRETDSLDLPENFTGRIVDYDRFARFHMSRPAPEYRRWRTVMLPWDNTPRYGSRALVHVNTEGDSYRLWLAQALLDTYRRYPAEERIVFLHSWNEWCEGTYLEPDGRRGRRYLEETRDAIADVKNVLALQGSEEYARALALLERVQRVKDEGAYRILQAARAQSGILWREREELRTELATARAAKESEDAARSAKESDAARSAKENEDTARSAKESDEPVNSGRPALGTVKHRLRRIITDRR</sequence>
<dbReference type="InterPro" id="IPR032719">
    <property type="entry name" value="WbsX"/>
</dbReference>
<dbReference type="EMBL" id="JACHVZ010000027">
    <property type="protein sequence ID" value="MBB2932386.1"/>
    <property type="molecule type" value="Genomic_DNA"/>
</dbReference>
<comment type="caution">
    <text evidence="2">The sequence shown here is derived from an EMBL/GenBank/DDBJ whole genome shotgun (WGS) entry which is preliminary data.</text>
</comment>
<evidence type="ECO:0000313" key="3">
    <source>
        <dbReference type="Proteomes" id="UP000533533"/>
    </source>
</evidence>
<evidence type="ECO:0000313" key="2">
    <source>
        <dbReference type="EMBL" id="MBB2932386.1"/>
    </source>
</evidence>
<dbReference type="PANTHER" id="PTHR41244:SF1">
    <property type="entry name" value="GLYCOSYLTRANSFERASE"/>
    <property type="match status" value="1"/>
</dbReference>
<dbReference type="Gene3D" id="3.20.20.80">
    <property type="entry name" value="Glycosidases"/>
    <property type="match status" value="1"/>
</dbReference>
<dbReference type="Pfam" id="PF14307">
    <property type="entry name" value="Glyco_tran_WbsX"/>
    <property type="match status" value="1"/>
</dbReference>
<accession>A0ABR6FY91</accession>
<organism evidence="2 3">
    <name type="scientific">Paraburkholderia silvatlantica</name>
    <dbReference type="NCBI Taxonomy" id="321895"/>
    <lineage>
        <taxon>Bacteria</taxon>
        <taxon>Pseudomonadati</taxon>
        <taxon>Pseudomonadota</taxon>
        <taxon>Betaproteobacteria</taxon>
        <taxon>Burkholderiales</taxon>
        <taxon>Burkholderiaceae</taxon>
        <taxon>Paraburkholderia</taxon>
    </lineage>
</organism>
<dbReference type="Proteomes" id="UP000533533">
    <property type="component" value="Unassembled WGS sequence"/>
</dbReference>
<protein>
    <submittedName>
        <fullName evidence="2">ADP-heptose:LPS heptosyltransferase</fullName>
    </submittedName>
</protein>
<feature type="compositionally biased region" description="Basic and acidic residues" evidence="1">
    <location>
        <begin position="868"/>
        <end position="902"/>
    </location>
</feature>
<dbReference type="CDD" id="cd11579">
    <property type="entry name" value="Glyco_tran_WbsX"/>
    <property type="match status" value="1"/>
</dbReference>